<evidence type="ECO:0000313" key="8">
    <source>
        <dbReference type="EMBL" id="KAK4523300.1"/>
    </source>
</evidence>
<keyword evidence="5 6" id="KW-0472">Membrane</keyword>
<gene>
    <name evidence="8" type="ORF">GAYE_PCTG50G1194</name>
</gene>
<keyword evidence="4 6" id="KW-1133">Transmembrane helix</keyword>
<evidence type="ECO:0000256" key="4">
    <source>
        <dbReference type="ARBA" id="ARBA00022989"/>
    </source>
</evidence>
<dbReference type="GO" id="GO:0016020">
    <property type="term" value="C:membrane"/>
    <property type="evidence" value="ECO:0007669"/>
    <property type="project" value="UniProtKB-SubCell"/>
</dbReference>
<evidence type="ECO:0000313" key="9">
    <source>
        <dbReference type="Proteomes" id="UP001300502"/>
    </source>
</evidence>
<accession>A0AAV9I4J2</accession>
<dbReference type="Gene3D" id="1.20.144.10">
    <property type="entry name" value="Phosphatidic acid phosphatase type 2/haloperoxidase"/>
    <property type="match status" value="1"/>
</dbReference>
<proteinExistence type="predicted"/>
<dbReference type="PANTHER" id="PTHR14969:SF59">
    <property type="entry name" value="DOLICHYLDIPHOSPHATASE"/>
    <property type="match status" value="1"/>
</dbReference>
<reference evidence="8 9" key="1">
    <citation type="submission" date="2022-07" db="EMBL/GenBank/DDBJ databases">
        <title>Genome-wide signatures of adaptation to extreme environments.</title>
        <authorList>
            <person name="Cho C.H."/>
            <person name="Yoon H.S."/>
        </authorList>
    </citation>
    <scope>NUCLEOTIDE SEQUENCE [LARGE SCALE GENOMIC DNA]</scope>
    <source>
        <strain evidence="8 9">108.79 E11</strain>
    </source>
</reference>
<dbReference type="InterPro" id="IPR036938">
    <property type="entry name" value="PAP2/HPO_sf"/>
</dbReference>
<sequence>MSKNRTSVALKQTLVIYDESSLLSWLLAIITLSPIFLYVAEACFILFRREYFGLTLILGQLINEIVNVALKEIIAEPRPSPCEQSEYGMPSAHSQAMFFVTSCVIVTLSRRRHKPLSDWEKNFLYLFLITCSLLVCFSRVYLGYHSVAQVIVGALVGCVVGYFWTLCFQEGNGGLLSLLKSVKALKLMYFKDSLECCHFLRREQLQCFKCEECTK</sequence>
<evidence type="ECO:0000256" key="6">
    <source>
        <dbReference type="SAM" id="Phobius"/>
    </source>
</evidence>
<feature type="domain" description="Phosphatidic acid phosphatase type 2/haloperoxidase" evidence="7">
    <location>
        <begin position="52"/>
        <end position="165"/>
    </location>
</feature>
<dbReference type="Proteomes" id="UP001300502">
    <property type="component" value="Unassembled WGS sequence"/>
</dbReference>
<dbReference type="InterPro" id="IPR039667">
    <property type="entry name" value="Dolichyldiphosphatase_PAP2"/>
</dbReference>
<feature type="transmembrane region" description="Helical" evidence="6">
    <location>
        <begin position="122"/>
        <end position="141"/>
    </location>
</feature>
<evidence type="ECO:0000256" key="3">
    <source>
        <dbReference type="ARBA" id="ARBA00022801"/>
    </source>
</evidence>
<evidence type="ECO:0000256" key="5">
    <source>
        <dbReference type="ARBA" id="ARBA00023136"/>
    </source>
</evidence>
<evidence type="ECO:0000256" key="1">
    <source>
        <dbReference type="ARBA" id="ARBA00004141"/>
    </source>
</evidence>
<dbReference type="PANTHER" id="PTHR14969">
    <property type="entry name" value="SPHINGOSINE-1-PHOSPHATE PHOSPHOHYDROLASE"/>
    <property type="match status" value="1"/>
</dbReference>
<dbReference type="GO" id="GO:0042392">
    <property type="term" value="F:sphingosine-1-phosphate phosphatase activity"/>
    <property type="evidence" value="ECO:0007669"/>
    <property type="project" value="TreeGrafter"/>
</dbReference>
<protein>
    <recommendedName>
        <fullName evidence="7">Phosphatidic acid phosphatase type 2/haloperoxidase domain-containing protein</fullName>
    </recommendedName>
</protein>
<dbReference type="SUPFAM" id="SSF48317">
    <property type="entry name" value="Acid phosphatase/Vanadium-dependent haloperoxidase"/>
    <property type="match status" value="1"/>
</dbReference>
<comment type="caution">
    <text evidence="8">The sequence shown here is derived from an EMBL/GenBank/DDBJ whole genome shotgun (WGS) entry which is preliminary data.</text>
</comment>
<dbReference type="CDD" id="cd03382">
    <property type="entry name" value="PAP2_dolichyldiphosphatase"/>
    <property type="match status" value="1"/>
</dbReference>
<keyword evidence="3" id="KW-0378">Hydrolase</keyword>
<dbReference type="EMBL" id="JANCYU010000013">
    <property type="protein sequence ID" value="KAK4523300.1"/>
    <property type="molecule type" value="Genomic_DNA"/>
</dbReference>
<organism evidence="8 9">
    <name type="scientific">Galdieria yellowstonensis</name>
    <dbReference type="NCBI Taxonomy" id="3028027"/>
    <lineage>
        <taxon>Eukaryota</taxon>
        <taxon>Rhodophyta</taxon>
        <taxon>Bangiophyceae</taxon>
        <taxon>Galdieriales</taxon>
        <taxon>Galdieriaceae</taxon>
        <taxon>Galdieria</taxon>
    </lineage>
</organism>
<keyword evidence="9" id="KW-1185">Reference proteome</keyword>
<dbReference type="AlphaFoldDB" id="A0AAV9I4J2"/>
<comment type="subcellular location">
    <subcellularLocation>
        <location evidence="1">Membrane</location>
        <topology evidence="1">Multi-pass membrane protein</topology>
    </subcellularLocation>
</comment>
<dbReference type="SMART" id="SM00014">
    <property type="entry name" value="acidPPc"/>
    <property type="match status" value="1"/>
</dbReference>
<evidence type="ECO:0000256" key="2">
    <source>
        <dbReference type="ARBA" id="ARBA00022692"/>
    </source>
</evidence>
<feature type="transmembrane region" description="Helical" evidence="6">
    <location>
        <begin position="20"/>
        <end position="39"/>
    </location>
</feature>
<feature type="transmembrane region" description="Helical" evidence="6">
    <location>
        <begin position="147"/>
        <end position="168"/>
    </location>
</feature>
<keyword evidence="2 6" id="KW-0812">Transmembrane</keyword>
<dbReference type="Pfam" id="PF01569">
    <property type="entry name" value="PAP2"/>
    <property type="match status" value="1"/>
</dbReference>
<name>A0AAV9I4J2_9RHOD</name>
<dbReference type="InterPro" id="IPR000326">
    <property type="entry name" value="PAP2/HPO"/>
</dbReference>
<evidence type="ECO:0000259" key="7">
    <source>
        <dbReference type="SMART" id="SM00014"/>
    </source>
</evidence>